<organism evidence="1 2">
    <name type="scientific">Amycolatopsis bartoniae</name>
    <dbReference type="NCBI Taxonomy" id="941986"/>
    <lineage>
        <taxon>Bacteria</taxon>
        <taxon>Bacillati</taxon>
        <taxon>Actinomycetota</taxon>
        <taxon>Actinomycetes</taxon>
        <taxon>Pseudonocardiales</taxon>
        <taxon>Pseudonocardiaceae</taxon>
        <taxon>Amycolatopsis</taxon>
    </lineage>
</organism>
<accession>A0A8H9MCA5</accession>
<dbReference type="SUPFAM" id="SSF55961">
    <property type="entry name" value="Bet v1-like"/>
    <property type="match status" value="1"/>
</dbReference>
<dbReference type="Proteomes" id="UP000658656">
    <property type="component" value="Unassembled WGS sequence"/>
</dbReference>
<sequence>MHTALRRDVLLLDRLAPDSPAVLREHRVVDAPVEPVFARVRDHEPPAPLLLDGWQVLDVRPGREVVYRGVAGFRSPRRHLCRVTTGFSVTPYGTTRTLLTCETRLQFEDEDAFRRFRPYWRLLRPAVRELSRGTLRRIEHTVS</sequence>
<keyword evidence="2" id="KW-1185">Reference proteome</keyword>
<dbReference type="RefSeq" id="WP_145939341.1">
    <property type="nucleotide sequence ID" value="NZ_BNAV01000003.1"/>
</dbReference>
<dbReference type="AlphaFoldDB" id="A0A8H9MCA5"/>
<dbReference type="EMBL" id="BNAV01000003">
    <property type="protein sequence ID" value="GHF52519.1"/>
    <property type="molecule type" value="Genomic_DNA"/>
</dbReference>
<evidence type="ECO:0000313" key="2">
    <source>
        <dbReference type="Proteomes" id="UP000658656"/>
    </source>
</evidence>
<protein>
    <submittedName>
        <fullName evidence="1">Uncharacterized protein</fullName>
    </submittedName>
</protein>
<reference evidence="1" key="1">
    <citation type="journal article" date="2014" name="Int. J. Syst. Evol. Microbiol.">
        <title>Complete genome sequence of Corynebacterium casei LMG S-19264T (=DSM 44701T), isolated from a smear-ripened cheese.</title>
        <authorList>
            <consortium name="US DOE Joint Genome Institute (JGI-PGF)"/>
            <person name="Walter F."/>
            <person name="Albersmeier A."/>
            <person name="Kalinowski J."/>
            <person name="Ruckert C."/>
        </authorList>
    </citation>
    <scope>NUCLEOTIDE SEQUENCE</scope>
    <source>
        <strain evidence="1">CGMCC 4.7679</strain>
    </source>
</reference>
<dbReference type="OrthoDB" id="5464833at2"/>
<evidence type="ECO:0000313" key="1">
    <source>
        <dbReference type="EMBL" id="GHF52519.1"/>
    </source>
</evidence>
<proteinExistence type="predicted"/>
<comment type="caution">
    <text evidence="1">The sequence shown here is derived from an EMBL/GenBank/DDBJ whole genome shotgun (WGS) entry which is preliminary data.</text>
</comment>
<name>A0A8H9MCA5_9PSEU</name>
<gene>
    <name evidence="1" type="ORF">GCM10017566_27360</name>
</gene>
<reference evidence="1" key="2">
    <citation type="submission" date="2020-09" db="EMBL/GenBank/DDBJ databases">
        <authorList>
            <person name="Sun Q."/>
            <person name="Zhou Y."/>
        </authorList>
    </citation>
    <scope>NUCLEOTIDE SEQUENCE</scope>
    <source>
        <strain evidence="1">CGMCC 4.7679</strain>
    </source>
</reference>